<proteinExistence type="predicted"/>
<reference evidence="1" key="1">
    <citation type="journal article" date="2021" name="Nat. Commun.">
        <title>Genetic determinants of endophytism in the Arabidopsis root mycobiome.</title>
        <authorList>
            <person name="Mesny F."/>
            <person name="Miyauchi S."/>
            <person name="Thiergart T."/>
            <person name="Pickel B."/>
            <person name="Atanasova L."/>
            <person name="Karlsson M."/>
            <person name="Huettel B."/>
            <person name="Barry K.W."/>
            <person name="Haridas S."/>
            <person name="Chen C."/>
            <person name="Bauer D."/>
            <person name="Andreopoulos W."/>
            <person name="Pangilinan J."/>
            <person name="LaButti K."/>
            <person name="Riley R."/>
            <person name="Lipzen A."/>
            <person name="Clum A."/>
            <person name="Drula E."/>
            <person name="Henrissat B."/>
            <person name="Kohler A."/>
            <person name="Grigoriev I.V."/>
            <person name="Martin F.M."/>
            <person name="Hacquard S."/>
        </authorList>
    </citation>
    <scope>NUCLEOTIDE SEQUENCE</scope>
    <source>
        <strain evidence="1">MPI-CAGE-CH-0230</strain>
    </source>
</reference>
<dbReference type="EMBL" id="JAGTJQ010000009">
    <property type="protein sequence ID" value="KAH7025030.1"/>
    <property type="molecule type" value="Genomic_DNA"/>
</dbReference>
<keyword evidence="2" id="KW-1185">Reference proteome</keyword>
<sequence>MQMASIQYLDTGGCCCCSSLRRGLRRRERASCRFGSTANGWPSMMTVRLAWTHLSRIVSTKPKLSASAPSRFGTPPGREPMRLFHRSKTVFFTLPLIVSTRK</sequence>
<dbReference type="GeneID" id="70184656"/>
<accession>A0A9P9BM25</accession>
<dbReference type="AlphaFoldDB" id="A0A9P9BM25"/>
<dbReference type="RefSeq" id="XP_046008578.1">
    <property type="nucleotide sequence ID" value="XM_046155110.1"/>
</dbReference>
<evidence type="ECO:0000313" key="2">
    <source>
        <dbReference type="Proteomes" id="UP000756346"/>
    </source>
</evidence>
<comment type="caution">
    <text evidence="1">The sequence shown here is derived from an EMBL/GenBank/DDBJ whole genome shotgun (WGS) entry which is preliminary data.</text>
</comment>
<gene>
    <name evidence="1" type="ORF">B0I36DRAFT_332424</name>
</gene>
<organism evidence="1 2">
    <name type="scientific">Microdochium trichocladiopsis</name>
    <dbReference type="NCBI Taxonomy" id="1682393"/>
    <lineage>
        <taxon>Eukaryota</taxon>
        <taxon>Fungi</taxon>
        <taxon>Dikarya</taxon>
        <taxon>Ascomycota</taxon>
        <taxon>Pezizomycotina</taxon>
        <taxon>Sordariomycetes</taxon>
        <taxon>Xylariomycetidae</taxon>
        <taxon>Xylariales</taxon>
        <taxon>Microdochiaceae</taxon>
        <taxon>Microdochium</taxon>
    </lineage>
</organism>
<name>A0A9P9BM25_9PEZI</name>
<protein>
    <submittedName>
        <fullName evidence="1">Uncharacterized protein</fullName>
    </submittedName>
</protein>
<dbReference type="Proteomes" id="UP000756346">
    <property type="component" value="Unassembled WGS sequence"/>
</dbReference>
<evidence type="ECO:0000313" key="1">
    <source>
        <dbReference type="EMBL" id="KAH7025030.1"/>
    </source>
</evidence>